<proteinExistence type="predicted"/>
<organism evidence="2">
    <name type="scientific">marine metagenome</name>
    <dbReference type="NCBI Taxonomy" id="408172"/>
    <lineage>
        <taxon>unclassified sequences</taxon>
        <taxon>metagenomes</taxon>
        <taxon>ecological metagenomes</taxon>
    </lineage>
</organism>
<evidence type="ECO:0000313" key="2">
    <source>
        <dbReference type="EMBL" id="SVE53749.1"/>
    </source>
</evidence>
<dbReference type="Pfam" id="PF00460">
    <property type="entry name" value="Flg_bb_rod"/>
    <property type="match status" value="1"/>
</dbReference>
<feature type="non-terminal residue" evidence="2">
    <location>
        <position position="122"/>
    </location>
</feature>
<dbReference type="InterPro" id="IPR020013">
    <property type="entry name" value="Flagellar_FlgE/F/G"/>
</dbReference>
<sequence length="122" mass="13595">MINALFTSATGMRAQQFNVDTIANNLANVNTTGFKKARVEFQDLLYQTLRTPGVQSTQQTIVPVGIQLGHGVRTGATQRMFSLGNVVETKNVFDLKLDSPYSFFKVVDDKQNLIYTRDGSFK</sequence>
<dbReference type="AlphaFoldDB" id="A0A383EAV4"/>
<dbReference type="PANTHER" id="PTHR30435">
    <property type="entry name" value="FLAGELLAR PROTEIN"/>
    <property type="match status" value="1"/>
</dbReference>
<name>A0A383EAV4_9ZZZZ</name>
<dbReference type="EMBL" id="UINC01224219">
    <property type="protein sequence ID" value="SVE53749.1"/>
    <property type="molecule type" value="Genomic_DNA"/>
</dbReference>
<dbReference type="PANTHER" id="PTHR30435:SF19">
    <property type="entry name" value="FLAGELLAR BASAL-BODY ROD PROTEIN FLGG"/>
    <property type="match status" value="1"/>
</dbReference>
<protein>
    <recommendedName>
        <fullName evidence="1">Flagellar basal body rod protein N-terminal domain-containing protein</fullName>
    </recommendedName>
</protein>
<accession>A0A383EAV4</accession>
<dbReference type="GO" id="GO:0009288">
    <property type="term" value="C:bacterial-type flagellum"/>
    <property type="evidence" value="ECO:0007669"/>
    <property type="project" value="TreeGrafter"/>
</dbReference>
<gene>
    <name evidence="2" type="ORF">METZ01_LOCUS506603</name>
</gene>
<dbReference type="NCBIfam" id="TIGR03506">
    <property type="entry name" value="FlgEFG_subfam"/>
    <property type="match status" value="1"/>
</dbReference>
<evidence type="ECO:0000259" key="1">
    <source>
        <dbReference type="Pfam" id="PF00460"/>
    </source>
</evidence>
<dbReference type="InterPro" id="IPR001444">
    <property type="entry name" value="Flag_bb_rod_N"/>
</dbReference>
<dbReference type="GO" id="GO:0071978">
    <property type="term" value="P:bacterial-type flagellum-dependent swarming motility"/>
    <property type="evidence" value="ECO:0007669"/>
    <property type="project" value="TreeGrafter"/>
</dbReference>
<reference evidence="2" key="1">
    <citation type="submission" date="2018-05" db="EMBL/GenBank/DDBJ databases">
        <authorList>
            <person name="Lanie J.A."/>
            <person name="Ng W.-L."/>
            <person name="Kazmierczak K.M."/>
            <person name="Andrzejewski T.M."/>
            <person name="Davidsen T.M."/>
            <person name="Wayne K.J."/>
            <person name="Tettelin H."/>
            <person name="Glass J.I."/>
            <person name="Rusch D."/>
            <person name="Podicherti R."/>
            <person name="Tsui H.-C.T."/>
            <person name="Winkler M.E."/>
        </authorList>
    </citation>
    <scope>NUCLEOTIDE SEQUENCE</scope>
</reference>
<feature type="domain" description="Flagellar basal body rod protein N-terminal" evidence="1">
    <location>
        <begin position="7"/>
        <end position="35"/>
    </location>
</feature>